<dbReference type="InterPro" id="IPR058548">
    <property type="entry name" value="MlaB-like_STAS"/>
</dbReference>
<feature type="region of interest" description="Disordered" evidence="1">
    <location>
        <begin position="84"/>
        <end position="104"/>
    </location>
</feature>
<sequence>MRIDLDGDCTVAAARTIKDLLQSALAGREPTQVSLAGVTRADLSLFELLRAARQGFINRGVELVILPDIPEHLGAAAQWTGLPELCPRPGGAGHRTPDTAKDAS</sequence>
<dbReference type="EMBL" id="LNQE01000241">
    <property type="protein sequence ID" value="KUG28256.1"/>
    <property type="molecule type" value="Genomic_DNA"/>
</dbReference>
<protein>
    <recommendedName>
        <fullName evidence="2">MlaB-like STAS domain-containing protein</fullName>
    </recommendedName>
</protein>
<accession>A0A0W8G528</accession>
<reference evidence="3" key="1">
    <citation type="journal article" date="2015" name="Proc. Natl. Acad. Sci. U.S.A.">
        <title>Networks of energetic and metabolic interactions define dynamics in microbial communities.</title>
        <authorList>
            <person name="Embree M."/>
            <person name="Liu J.K."/>
            <person name="Al-Bassam M.M."/>
            <person name="Zengler K."/>
        </authorList>
    </citation>
    <scope>NUCLEOTIDE SEQUENCE</scope>
</reference>
<proteinExistence type="predicted"/>
<gene>
    <name evidence="3" type="ORF">ASZ90_001874</name>
</gene>
<evidence type="ECO:0000313" key="3">
    <source>
        <dbReference type="EMBL" id="KUG28256.1"/>
    </source>
</evidence>
<dbReference type="InterPro" id="IPR036513">
    <property type="entry name" value="STAS_dom_sf"/>
</dbReference>
<name>A0A0W8G528_9ZZZZ</name>
<dbReference type="AlphaFoldDB" id="A0A0W8G528"/>
<feature type="domain" description="MlaB-like STAS" evidence="2">
    <location>
        <begin position="3"/>
        <end position="82"/>
    </location>
</feature>
<evidence type="ECO:0000256" key="1">
    <source>
        <dbReference type="SAM" id="MobiDB-lite"/>
    </source>
</evidence>
<organism evidence="3">
    <name type="scientific">hydrocarbon metagenome</name>
    <dbReference type="NCBI Taxonomy" id="938273"/>
    <lineage>
        <taxon>unclassified sequences</taxon>
        <taxon>metagenomes</taxon>
        <taxon>ecological metagenomes</taxon>
    </lineage>
</organism>
<feature type="compositionally biased region" description="Basic and acidic residues" evidence="1">
    <location>
        <begin position="95"/>
        <end position="104"/>
    </location>
</feature>
<dbReference type="SUPFAM" id="SSF52091">
    <property type="entry name" value="SpoIIaa-like"/>
    <property type="match status" value="1"/>
</dbReference>
<evidence type="ECO:0000259" key="2">
    <source>
        <dbReference type="Pfam" id="PF13466"/>
    </source>
</evidence>
<comment type="caution">
    <text evidence="3">The sequence shown here is derived from an EMBL/GenBank/DDBJ whole genome shotgun (WGS) entry which is preliminary data.</text>
</comment>
<dbReference type="Pfam" id="PF13466">
    <property type="entry name" value="STAS_2"/>
    <property type="match status" value="1"/>
</dbReference>